<evidence type="ECO:0000313" key="2">
    <source>
        <dbReference type="EMBL" id="OLP94797.1"/>
    </source>
</evidence>
<dbReference type="Proteomes" id="UP000186817">
    <property type="component" value="Unassembled WGS sequence"/>
</dbReference>
<evidence type="ECO:0000313" key="3">
    <source>
        <dbReference type="Proteomes" id="UP000186817"/>
    </source>
</evidence>
<dbReference type="EMBL" id="LSRX01000528">
    <property type="protein sequence ID" value="OLP94797.1"/>
    <property type="molecule type" value="Genomic_DNA"/>
</dbReference>
<reference evidence="2 3" key="1">
    <citation type="submission" date="2016-02" db="EMBL/GenBank/DDBJ databases">
        <title>Genome analysis of coral dinoflagellate symbionts highlights evolutionary adaptations to a symbiotic lifestyle.</title>
        <authorList>
            <person name="Aranda M."/>
            <person name="Li Y."/>
            <person name="Liew Y.J."/>
            <person name="Baumgarten S."/>
            <person name="Simakov O."/>
            <person name="Wilson M."/>
            <person name="Piel J."/>
            <person name="Ashoor H."/>
            <person name="Bougouffa S."/>
            <person name="Bajic V.B."/>
            <person name="Ryu T."/>
            <person name="Ravasi T."/>
            <person name="Bayer T."/>
            <person name="Micklem G."/>
            <person name="Kim H."/>
            <person name="Bhak J."/>
            <person name="Lajeunesse T.C."/>
            <person name="Voolstra C.R."/>
        </authorList>
    </citation>
    <scope>NUCLEOTIDE SEQUENCE [LARGE SCALE GENOMIC DNA]</scope>
    <source>
        <strain evidence="2 3">CCMP2467</strain>
    </source>
</reference>
<name>A0A1Q9DHZ6_SYMMI</name>
<feature type="compositionally biased region" description="Basic residues" evidence="1">
    <location>
        <begin position="264"/>
        <end position="273"/>
    </location>
</feature>
<dbReference type="AlphaFoldDB" id="A0A1Q9DHZ6"/>
<dbReference type="OrthoDB" id="413361at2759"/>
<proteinExistence type="predicted"/>
<keyword evidence="3" id="KW-1185">Reference proteome</keyword>
<gene>
    <name evidence="2" type="ORF">AK812_SmicGene23143</name>
</gene>
<sequence>MSGQEWAELCQLDEEQFEARFERWQRVLGGSDEDPLLHPASVAIPHALLVATVFQQRDWGRDPGVFVEGAQGAVLAARVMDFSDDGPAEEGPFPDRMLTELMLDNTAAISFIGGAGNQRTRHLKVRGFKIRQLVQSGWTVTHCRGEVQKADLMTKVLSAARTRFLCDLLQLGAEVTTPEPETQEESVAYSVPASCLQGLLLLLQASNCVGTSSEDSETGVAIEWPWELGIATLLVVLSTLFIWEASGAPCRKRAEPRPTVRAVNAHKKDRRSRRLQEQVAAAIDSAVSESPTGDEARSQVRRSRNKCTVDFADEGAMLRAYLRVPKQRGDQVGTASHDQISRLSCLPSLPSETVYPIHVAARLADVEAMFVNGCPSLTDIMRNWANLKFVYEVT</sequence>
<evidence type="ECO:0000256" key="1">
    <source>
        <dbReference type="SAM" id="MobiDB-lite"/>
    </source>
</evidence>
<accession>A0A1Q9DHZ6</accession>
<comment type="caution">
    <text evidence="2">The sequence shown here is derived from an EMBL/GenBank/DDBJ whole genome shotgun (WGS) entry which is preliminary data.</text>
</comment>
<feature type="region of interest" description="Disordered" evidence="1">
    <location>
        <begin position="253"/>
        <end position="274"/>
    </location>
</feature>
<protein>
    <submittedName>
        <fullName evidence="2">Uncharacterized protein</fullName>
    </submittedName>
</protein>
<organism evidence="2 3">
    <name type="scientific">Symbiodinium microadriaticum</name>
    <name type="common">Dinoflagellate</name>
    <name type="synonym">Zooxanthella microadriatica</name>
    <dbReference type="NCBI Taxonomy" id="2951"/>
    <lineage>
        <taxon>Eukaryota</taxon>
        <taxon>Sar</taxon>
        <taxon>Alveolata</taxon>
        <taxon>Dinophyceae</taxon>
        <taxon>Suessiales</taxon>
        <taxon>Symbiodiniaceae</taxon>
        <taxon>Symbiodinium</taxon>
    </lineage>
</organism>